<name>A0A4Q0A1Y9_9FUNG</name>
<evidence type="ECO:0000313" key="7">
    <source>
        <dbReference type="Proteomes" id="UP000268162"/>
    </source>
</evidence>
<evidence type="ECO:0000256" key="2">
    <source>
        <dbReference type="ARBA" id="ARBA00014654"/>
    </source>
</evidence>
<dbReference type="STRING" id="215637.A0A4Q0A1Y9"/>
<evidence type="ECO:0000259" key="5">
    <source>
        <dbReference type="Pfam" id="PF01878"/>
    </source>
</evidence>
<protein>
    <recommendedName>
        <fullName evidence="2">Thymocyte nuclear protein 1</fullName>
    </recommendedName>
</protein>
<keyword evidence="4" id="KW-0539">Nucleus</keyword>
<accession>A0A4Q0A1Y9</accession>
<keyword evidence="3" id="KW-0597">Phosphoprotein</keyword>
<organism evidence="6 7">
    <name type="scientific">Dimargaris cristalligena</name>
    <dbReference type="NCBI Taxonomy" id="215637"/>
    <lineage>
        <taxon>Eukaryota</taxon>
        <taxon>Fungi</taxon>
        <taxon>Fungi incertae sedis</taxon>
        <taxon>Zoopagomycota</taxon>
        <taxon>Kickxellomycotina</taxon>
        <taxon>Dimargaritomycetes</taxon>
        <taxon>Dimargaritales</taxon>
        <taxon>Dimargaritaceae</taxon>
        <taxon>Dimargaris</taxon>
    </lineage>
</organism>
<dbReference type="InterPro" id="IPR047197">
    <property type="entry name" value="THYN1-like_EVE"/>
</dbReference>
<dbReference type="FunFam" id="3.10.590.10:FF:000003">
    <property type="entry name" value="Thymocyte nuclear protein 1"/>
    <property type="match status" value="1"/>
</dbReference>
<dbReference type="InterPro" id="IPR052181">
    <property type="entry name" value="5hmC_binding"/>
</dbReference>
<dbReference type="Proteomes" id="UP000268162">
    <property type="component" value="Unassembled WGS sequence"/>
</dbReference>
<feature type="domain" description="EVE" evidence="5">
    <location>
        <begin position="1"/>
        <end position="158"/>
    </location>
</feature>
<evidence type="ECO:0000313" key="6">
    <source>
        <dbReference type="EMBL" id="RKP40105.1"/>
    </source>
</evidence>
<dbReference type="InterPro" id="IPR002740">
    <property type="entry name" value="EVE_domain"/>
</dbReference>
<proteinExistence type="predicted"/>
<dbReference type="GO" id="GO:0005634">
    <property type="term" value="C:nucleus"/>
    <property type="evidence" value="ECO:0007669"/>
    <property type="project" value="UniProtKB-SubCell"/>
</dbReference>
<dbReference type="Gene3D" id="3.10.590.10">
    <property type="entry name" value="ph1033 like domains"/>
    <property type="match status" value="1"/>
</dbReference>
<evidence type="ECO:0000256" key="4">
    <source>
        <dbReference type="ARBA" id="ARBA00023242"/>
    </source>
</evidence>
<comment type="subcellular location">
    <subcellularLocation>
        <location evidence="1">Nucleus</location>
    </subcellularLocation>
</comment>
<dbReference type="EMBL" id="ML002225">
    <property type="protein sequence ID" value="RKP40105.1"/>
    <property type="molecule type" value="Genomic_DNA"/>
</dbReference>
<dbReference type="PANTHER" id="PTHR14087">
    <property type="entry name" value="THYMOCYTE NUCLEAR PROTEIN 1"/>
    <property type="match status" value="1"/>
</dbReference>
<gene>
    <name evidence="6" type="ORF">BJ085DRAFT_16936</name>
</gene>
<sequence>YWLMKAEPESRFVKGVDVKFSIDDLDNMPNKISSWDGVRNYEARNILRDKMKVGDLALFYHSSCKIPGIAGVVKVVREGYPDHTACDPEHPYFDAKVKAKDPAKWYMVDVQLVKKLDRFVPLKELQAYKSGPLSSMSLLSRGRLSIQPVTESEFEFIQGLANRPLETT</sequence>
<dbReference type="PANTHER" id="PTHR14087:SF7">
    <property type="entry name" value="THYMOCYTE NUCLEAR PROTEIN 1"/>
    <property type="match status" value="1"/>
</dbReference>
<reference evidence="7" key="1">
    <citation type="journal article" date="2018" name="Nat. Microbiol.">
        <title>Leveraging single-cell genomics to expand the fungal tree of life.</title>
        <authorList>
            <person name="Ahrendt S.R."/>
            <person name="Quandt C.A."/>
            <person name="Ciobanu D."/>
            <person name="Clum A."/>
            <person name="Salamov A."/>
            <person name="Andreopoulos B."/>
            <person name="Cheng J.F."/>
            <person name="Woyke T."/>
            <person name="Pelin A."/>
            <person name="Henrissat B."/>
            <person name="Reynolds N.K."/>
            <person name="Benny G.L."/>
            <person name="Smith M.E."/>
            <person name="James T.Y."/>
            <person name="Grigoriev I.V."/>
        </authorList>
    </citation>
    <scope>NUCLEOTIDE SEQUENCE [LARGE SCALE GENOMIC DNA]</scope>
    <source>
        <strain evidence="7">RSA 468</strain>
    </source>
</reference>
<dbReference type="Pfam" id="PF01878">
    <property type="entry name" value="EVE"/>
    <property type="match status" value="1"/>
</dbReference>
<keyword evidence="7" id="KW-1185">Reference proteome</keyword>
<evidence type="ECO:0000256" key="3">
    <source>
        <dbReference type="ARBA" id="ARBA00022553"/>
    </source>
</evidence>
<dbReference type="InterPro" id="IPR015947">
    <property type="entry name" value="PUA-like_sf"/>
</dbReference>
<dbReference type="CDD" id="cd21133">
    <property type="entry name" value="EVE"/>
    <property type="match status" value="1"/>
</dbReference>
<dbReference type="AlphaFoldDB" id="A0A4Q0A1Y9"/>
<dbReference type="SUPFAM" id="SSF88697">
    <property type="entry name" value="PUA domain-like"/>
    <property type="match status" value="1"/>
</dbReference>
<evidence type="ECO:0000256" key="1">
    <source>
        <dbReference type="ARBA" id="ARBA00004123"/>
    </source>
</evidence>
<feature type="non-terminal residue" evidence="6">
    <location>
        <position position="1"/>
    </location>
</feature>